<dbReference type="RefSeq" id="WP_090545136.1">
    <property type="nucleotide sequence ID" value="NZ_FNSR01000001.1"/>
</dbReference>
<dbReference type="EMBL" id="FOAJ01000017">
    <property type="protein sequence ID" value="SEL89766.1"/>
    <property type="molecule type" value="Genomic_DNA"/>
</dbReference>
<gene>
    <name evidence="2" type="ORF">SAMN05192542_11725</name>
</gene>
<reference evidence="3" key="1">
    <citation type="submission" date="2016-10" db="EMBL/GenBank/DDBJ databases">
        <authorList>
            <person name="Varghese N."/>
            <person name="Submissions S."/>
        </authorList>
    </citation>
    <scope>NUCLEOTIDE SEQUENCE [LARGE SCALE GENOMIC DNA]</scope>
    <source>
        <strain evidence="3">LMG 26416</strain>
    </source>
</reference>
<accession>A0A1H7TZC3</accession>
<sequence length="191" mass="21089">MANEQESAPRFVGKAELCEIIGWSRPTLDLRLSKDAGFPVRRRGGRGAKWEFDVSAVQSYLAGVKLLPRAADPVKPGRPPKPRTDDAAEEGEKLTQAELTQRQRRDAAQAALLEDKLRVARGELVDAEEVRLTLTTVLTQLGKGLEGLGDTIVSRLRLPAEHGVVIRELIDELRQTSVRDLRRLLNAPIDG</sequence>
<dbReference type="OrthoDB" id="9004232at2"/>
<keyword evidence="3" id="KW-1185">Reference proteome</keyword>
<dbReference type="InterPro" id="IPR036388">
    <property type="entry name" value="WH-like_DNA-bd_sf"/>
</dbReference>
<dbReference type="STRING" id="416943.SAMN05445871_2425"/>
<dbReference type="Proteomes" id="UP000199120">
    <property type="component" value="Unassembled WGS sequence"/>
</dbReference>
<evidence type="ECO:0000256" key="1">
    <source>
        <dbReference type="SAM" id="MobiDB-lite"/>
    </source>
</evidence>
<evidence type="ECO:0000313" key="2">
    <source>
        <dbReference type="EMBL" id="SEL89766.1"/>
    </source>
</evidence>
<feature type="region of interest" description="Disordered" evidence="1">
    <location>
        <begin position="70"/>
        <end position="91"/>
    </location>
</feature>
<organism evidence="2 3">
    <name type="scientific">Paraburkholderia caballeronis</name>
    <dbReference type="NCBI Taxonomy" id="416943"/>
    <lineage>
        <taxon>Bacteria</taxon>
        <taxon>Pseudomonadati</taxon>
        <taxon>Pseudomonadota</taxon>
        <taxon>Betaproteobacteria</taxon>
        <taxon>Burkholderiales</taxon>
        <taxon>Burkholderiaceae</taxon>
        <taxon>Paraburkholderia</taxon>
    </lineage>
</organism>
<dbReference type="Gene3D" id="1.10.10.10">
    <property type="entry name" value="Winged helix-like DNA-binding domain superfamily/Winged helix DNA-binding domain"/>
    <property type="match status" value="1"/>
</dbReference>
<evidence type="ECO:0000313" key="3">
    <source>
        <dbReference type="Proteomes" id="UP000199120"/>
    </source>
</evidence>
<protein>
    <submittedName>
        <fullName evidence="2">Phage DNA packaging protein, Nu1 subunit of terminase</fullName>
    </submittedName>
</protein>
<dbReference type="AlphaFoldDB" id="A0A1H7TZC3"/>
<feature type="compositionally biased region" description="Basic and acidic residues" evidence="1">
    <location>
        <begin position="82"/>
        <end position="91"/>
    </location>
</feature>
<proteinExistence type="predicted"/>
<name>A0A1H7TZC3_9BURK</name>